<protein>
    <submittedName>
        <fullName evidence="2">Uncharacterized protein</fullName>
    </submittedName>
</protein>
<dbReference type="EMBL" id="MLJW01006310">
    <property type="protein sequence ID" value="OIQ66860.1"/>
    <property type="molecule type" value="Genomic_DNA"/>
</dbReference>
<name>A0A1J5PH14_9ZZZZ</name>
<comment type="caution">
    <text evidence="2">The sequence shown here is derived from an EMBL/GenBank/DDBJ whole genome shotgun (WGS) entry which is preliminary data.</text>
</comment>
<reference evidence="2" key="1">
    <citation type="submission" date="2016-10" db="EMBL/GenBank/DDBJ databases">
        <title>Sequence of Gallionella enrichment culture.</title>
        <authorList>
            <person name="Poehlein A."/>
            <person name="Muehling M."/>
            <person name="Daniel R."/>
        </authorList>
    </citation>
    <scope>NUCLEOTIDE SEQUENCE</scope>
</reference>
<sequence>MGRPGGKIRTHPFAGQKRHQVGHHADRADTGAAAAVRNAEGLVQVEVADIAAKFSRCGQADQCVHVGPIDIDAPAMAVHQCAQVFDVGFEHAMRAGVGDHHGRQMGAVLFAFGLEVGHIDIAIGIASGDHDLHAGHGGASRVGAVRAARDQADVAVGLAAREVKGANRHHAGVFALAAGVGLQADPGVTGGLAQPVAQLAVEFGVTGTLPGRGKRVNGGKLGPGDRDHLAGGVELHGATAQRDHAAVQRQIKIAQAADVAQHAGFTVVAVEYRVAQIGATAQQGGGQQRGHAGLELSDFWHGLPGLGKEGPELLKIIACGGFIERDAQAGL</sequence>
<evidence type="ECO:0000256" key="1">
    <source>
        <dbReference type="SAM" id="MobiDB-lite"/>
    </source>
</evidence>
<dbReference type="AlphaFoldDB" id="A0A1J5PH14"/>
<evidence type="ECO:0000313" key="2">
    <source>
        <dbReference type="EMBL" id="OIQ66860.1"/>
    </source>
</evidence>
<gene>
    <name evidence="2" type="ORF">GALL_515680</name>
</gene>
<proteinExistence type="predicted"/>
<accession>A0A1J5PH14</accession>
<feature type="compositionally biased region" description="Basic residues" evidence="1">
    <location>
        <begin position="1"/>
        <end position="22"/>
    </location>
</feature>
<feature type="region of interest" description="Disordered" evidence="1">
    <location>
        <begin position="1"/>
        <end position="29"/>
    </location>
</feature>
<organism evidence="2">
    <name type="scientific">mine drainage metagenome</name>
    <dbReference type="NCBI Taxonomy" id="410659"/>
    <lineage>
        <taxon>unclassified sequences</taxon>
        <taxon>metagenomes</taxon>
        <taxon>ecological metagenomes</taxon>
    </lineage>
</organism>